<dbReference type="AlphaFoldDB" id="A0A0B7B0D3"/>
<gene>
    <name evidence="1" type="primary">ORF155813</name>
</gene>
<proteinExistence type="predicted"/>
<sequence>MIVKSAMKTVILLGLRERELTTSHFICYQDNCFLSSLFAMKIALGTLCYSLQRDCDICFGLAHLFSTLLFLEDRVYIPMSIPARLAKNKSIEHRDLYFTELMQPVAKATT</sequence>
<organism evidence="1">
    <name type="scientific">Arion vulgaris</name>
    <dbReference type="NCBI Taxonomy" id="1028688"/>
    <lineage>
        <taxon>Eukaryota</taxon>
        <taxon>Metazoa</taxon>
        <taxon>Spiralia</taxon>
        <taxon>Lophotrochozoa</taxon>
        <taxon>Mollusca</taxon>
        <taxon>Gastropoda</taxon>
        <taxon>Heterobranchia</taxon>
        <taxon>Euthyneura</taxon>
        <taxon>Panpulmonata</taxon>
        <taxon>Eupulmonata</taxon>
        <taxon>Stylommatophora</taxon>
        <taxon>Helicina</taxon>
        <taxon>Arionoidea</taxon>
        <taxon>Arionidae</taxon>
        <taxon>Arion</taxon>
    </lineage>
</organism>
<evidence type="ECO:0000313" key="1">
    <source>
        <dbReference type="EMBL" id="CEK86814.1"/>
    </source>
</evidence>
<accession>A0A0B7B0D3</accession>
<dbReference type="EMBL" id="HACG01039949">
    <property type="protein sequence ID" value="CEK86814.1"/>
    <property type="molecule type" value="Transcribed_RNA"/>
</dbReference>
<reference evidence="1" key="1">
    <citation type="submission" date="2014-12" db="EMBL/GenBank/DDBJ databases">
        <title>Insight into the proteome of Arion vulgaris.</title>
        <authorList>
            <person name="Aradska J."/>
            <person name="Bulat T."/>
            <person name="Smidak R."/>
            <person name="Sarate P."/>
            <person name="Gangsoo J."/>
            <person name="Sialana F."/>
            <person name="Bilban M."/>
            <person name="Lubec G."/>
        </authorList>
    </citation>
    <scope>NUCLEOTIDE SEQUENCE</scope>
    <source>
        <tissue evidence="1">Skin</tissue>
    </source>
</reference>
<name>A0A0B7B0D3_9EUPU</name>
<protein>
    <submittedName>
        <fullName evidence="1">Uncharacterized protein</fullName>
    </submittedName>
</protein>